<dbReference type="RefSeq" id="WP_094729617.1">
    <property type="nucleotide sequence ID" value="NZ_MWWY01000021.1"/>
</dbReference>
<protein>
    <submittedName>
        <fullName evidence="1">Uncharacterized protein</fullName>
    </submittedName>
</protein>
<name>A0A261FZV6_9BIFI</name>
<organism evidence="1 2">
    <name type="scientific">Bifidobacterium hapali</name>
    <dbReference type="NCBI Taxonomy" id="1630172"/>
    <lineage>
        <taxon>Bacteria</taxon>
        <taxon>Bacillati</taxon>
        <taxon>Actinomycetota</taxon>
        <taxon>Actinomycetes</taxon>
        <taxon>Bifidobacteriales</taxon>
        <taxon>Bifidobacteriaceae</taxon>
        <taxon>Bifidobacterium</taxon>
    </lineage>
</organism>
<reference evidence="1 2" key="1">
    <citation type="journal article" date="2017" name="BMC Genomics">
        <title>Comparative genomic and phylogenomic analyses of the Bifidobacteriaceae family.</title>
        <authorList>
            <person name="Lugli G.A."/>
            <person name="Milani C."/>
            <person name="Turroni F."/>
            <person name="Duranti S."/>
            <person name="Mancabelli L."/>
            <person name="Mangifesta M."/>
            <person name="Ferrario C."/>
            <person name="Modesto M."/>
            <person name="Mattarelli P."/>
            <person name="Jiri K."/>
            <person name="van Sinderen D."/>
            <person name="Ventura M."/>
        </authorList>
    </citation>
    <scope>NUCLEOTIDE SEQUENCE [LARGE SCALE GENOMIC DNA]</scope>
    <source>
        <strain evidence="1 2">DSM 100202</strain>
    </source>
</reference>
<evidence type="ECO:0000313" key="2">
    <source>
        <dbReference type="Proteomes" id="UP000216074"/>
    </source>
</evidence>
<comment type="caution">
    <text evidence="1">The sequence shown here is derived from an EMBL/GenBank/DDBJ whole genome shotgun (WGS) entry which is preliminary data.</text>
</comment>
<dbReference type="Proteomes" id="UP000216074">
    <property type="component" value="Unassembled WGS sequence"/>
</dbReference>
<keyword evidence="2" id="KW-1185">Reference proteome</keyword>
<gene>
    <name evidence="1" type="ORF">BHAP_0986</name>
</gene>
<sequence>MSVFSLTANNEIGSAAVWKSVALGQLTFPQAPNPYEADFDDTFWTSRHEEYNRLEWDTLDWHAIRTQLSNVAHKLEQQPDSQPELEFDVPSIRERTFLEMWFGYGDPSVEAHRIGQDRYEVGYGQHRICAYADYPMQPRDRDLMRIPASGFLPSGPLSPNTHIPMLIHDATVDNKSTNHTGHTDRYTSGL</sequence>
<evidence type="ECO:0000313" key="1">
    <source>
        <dbReference type="EMBL" id="OZG64525.1"/>
    </source>
</evidence>
<dbReference type="AlphaFoldDB" id="A0A261FZV6"/>
<dbReference type="EMBL" id="MWWY01000021">
    <property type="protein sequence ID" value="OZG64525.1"/>
    <property type="molecule type" value="Genomic_DNA"/>
</dbReference>
<accession>A0A261FZV6</accession>
<proteinExistence type="predicted"/>
<dbReference type="OrthoDB" id="3230766at2"/>